<dbReference type="EMBL" id="BNCD01000005">
    <property type="protein sequence ID" value="GHH76890.1"/>
    <property type="molecule type" value="Genomic_DNA"/>
</dbReference>
<reference evidence="1" key="1">
    <citation type="journal article" date="2014" name="Int. J. Syst. Evol. Microbiol.">
        <title>Complete genome sequence of Corynebacterium casei LMG S-19264T (=DSM 44701T), isolated from a smear-ripened cheese.</title>
        <authorList>
            <consortium name="US DOE Joint Genome Institute (JGI-PGF)"/>
            <person name="Walter F."/>
            <person name="Albersmeier A."/>
            <person name="Kalinowski J."/>
            <person name="Ruckert C."/>
        </authorList>
    </citation>
    <scope>NUCLEOTIDE SEQUENCE</scope>
    <source>
        <strain evidence="1">JCM 5069</strain>
    </source>
</reference>
<gene>
    <name evidence="1" type="ORF">GCM10018793_23710</name>
</gene>
<protein>
    <submittedName>
        <fullName evidence="1">Uncharacterized protein</fullName>
    </submittedName>
</protein>
<dbReference type="AlphaFoldDB" id="A0A919G498"/>
<sequence>MTQDGVHARTRRSLAAVGALVALLAGCGHPTGSPASARDGSGTGARGGIHVGANGVDLRITRPVAHLDASGSGMLSMTVANSGSVAEHLDMVGTPGGGRGTLVGGGGRASGAMTGGGVQILPGGSTGFGADHGPRIRVAHVHGVTAGRTLPVVLEFGVVGLVHMQAQVSRG</sequence>
<reference evidence="1" key="2">
    <citation type="submission" date="2020-09" db="EMBL/GenBank/DDBJ databases">
        <authorList>
            <person name="Sun Q."/>
            <person name="Ohkuma M."/>
        </authorList>
    </citation>
    <scope>NUCLEOTIDE SEQUENCE</scope>
    <source>
        <strain evidence="1">JCM 5069</strain>
    </source>
</reference>
<keyword evidence="2" id="KW-1185">Reference proteome</keyword>
<name>A0A919G498_9ACTN</name>
<organism evidence="1 2">
    <name type="scientific">Streptomyces sulfonofaciens</name>
    <dbReference type="NCBI Taxonomy" id="68272"/>
    <lineage>
        <taxon>Bacteria</taxon>
        <taxon>Bacillati</taxon>
        <taxon>Actinomycetota</taxon>
        <taxon>Actinomycetes</taxon>
        <taxon>Kitasatosporales</taxon>
        <taxon>Streptomycetaceae</taxon>
        <taxon>Streptomyces</taxon>
    </lineage>
</organism>
<comment type="caution">
    <text evidence="1">The sequence shown here is derived from an EMBL/GenBank/DDBJ whole genome shotgun (WGS) entry which is preliminary data.</text>
</comment>
<accession>A0A919G498</accession>
<evidence type="ECO:0000313" key="2">
    <source>
        <dbReference type="Proteomes" id="UP000603708"/>
    </source>
</evidence>
<dbReference type="Proteomes" id="UP000603708">
    <property type="component" value="Unassembled WGS sequence"/>
</dbReference>
<proteinExistence type="predicted"/>
<dbReference type="RefSeq" id="WP_189930904.1">
    <property type="nucleotide sequence ID" value="NZ_BNCD01000005.1"/>
</dbReference>
<evidence type="ECO:0000313" key="1">
    <source>
        <dbReference type="EMBL" id="GHH76890.1"/>
    </source>
</evidence>